<dbReference type="GO" id="GO:0003676">
    <property type="term" value="F:nucleic acid binding"/>
    <property type="evidence" value="ECO:0007669"/>
    <property type="project" value="InterPro"/>
</dbReference>
<dbReference type="InterPro" id="IPR036397">
    <property type="entry name" value="RNaseH_sf"/>
</dbReference>
<accession>A0A0N4TDG3</accession>
<dbReference type="PANTHER" id="PTHR22891">
    <property type="entry name" value="EUKARYOTIC TRANSLATION INITIATION FACTOR 2C"/>
    <property type="match status" value="1"/>
</dbReference>
<dbReference type="SUPFAM" id="SSF53098">
    <property type="entry name" value="Ribonuclease H-like"/>
    <property type="match status" value="1"/>
</dbReference>
<dbReference type="EMBL" id="UZAD01005381">
    <property type="protein sequence ID" value="VDN87401.1"/>
    <property type="molecule type" value="Genomic_DNA"/>
</dbReference>
<evidence type="ECO:0000313" key="3">
    <source>
        <dbReference type="Proteomes" id="UP000278627"/>
    </source>
</evidence>
<evidence type="ECO:0000259" key="1">
    <source>
        <dbReference type="PROSITE" id="PS50822"/>
    </source>
</evidence>
<evidence type="ECO:0000313" key="4">
    <source>
        <dbReference type="WBParaSite" id="BPAG_0000625101-mRNA-1"/>
    </source>
</evidence>
<feature type="domain" description="Piwi" evidence="1">
    <location>
        <begin position="43"/>
        <end position="103"/>
    </location>
</feature>
<dbReference type="Gene3D" id="3.30.420.10">
    <property type="entry name" value="Ribonuclease H-like superfamily/Ribonuclease H"/>
    <property type="match status" value="1"/>
</dbReference>
<dbReference type="STRING" id="6280.A0A0N4TDG3"/>
<dbReference type="AlphaFoldDB" id="A0A0N4TDG3"/>
<gene>
    <name evidence="2" type="ORF">BPAG_LOCUS6215</name>
</gene>
<dbReference type="WBParaSite" id="BPAG_0000625101-mRNA-1">
    <property type="protein sequence ID" value="BPAG_0000625101-mRNA-1"/>
    <property type="gene ID" value="BPAG_0000625101"/>
</dbReference>
<dbReference type="Pfam" id="PF02171">
    <property type="entry name" value="Piwi"/>
    <property type="match status" value="1"/>
</dbReference>
<dbReference type="Proteomes" id="UP000278627">
    <property type="component" value="Unassembled WGS sequence"/>
</dbReference>
<name>A0A0N4TDG3_BRUPA</name>
<keyword evidence="3" id="KW-1185">Reference proteome</keyword>
<dbReference type="PROSITE" id="PS50822">
    <property type="entry name" value="PIWI"/>
    <property type="match status" value="1"/>
</dbReference>
<dbReference type="InterPro" id="IPR003165">
    <property type="entry name" value="Piwi"/>
</dbReference>
<organism evidence="4">
    <name type="scientific">Brugia pahangi</name>
    <name type="common">Filarial nematode worm</name>
    <dbReference type="NCBI Taxonomy" id="6280"/>
    <lineage>
        <taxon>Eukaryota</taxon>
        <taxon>Metazoa</taxon>
        <taxon>Ecdysozoa</taxon>
        <taxon>Nematoda</taxon>
        <taxon>Chromadorea</taxon>
        <taxon>Rhabditida</taxon>
        <taxon>Spirurina</taxon>
        <taxon>Spiruromorpha</taxon>
        <taxon>Filarioidea</taxon>
        <taxon>Onchocercidae</taxon>
        <taxon>Brugia</taxon>
    </lineage>
</organism>
<evidence type="ECO:0000313" key="2">
    <source>
        <dbReference type="EMBL" id="VDN87401.1"/>
    </source>
</evidence>
<proteinExistence type="predicted"/>
<reference evidence="2 3" key="2">
    <citation type="submission" date="2018-11" db="EMBL/GenBank/DDBJ databases">
        <authorList>
            <consortium name="Pathogen Informatics"/>
        </authorList>
    </citation>
    <scope>NUCLEOTIDE SEQUENCE [LARGE SCALE GENOMIC DNA]</scope>
</reference>
<sequence>MFLSNLPSKSWKYCSSNCNTLLSANAIYSEFIEYFKAMLRFFGTSRPSHYTVLYDSWLLSADEWQQMIYALCHIYARCNKSVSIPAPVYYAHLACDRARRLLKYTRISEPLRSESNVHILEQSFALNPDTPNIPLCSMFQGPKIFCLNPL</sequence>
<reference evidence="4" key="1">
    <citation type="submission" date="2017-02" db="UniProtKB">
        <authorList>
            <consortium name="WormBaseParasite"/>
        </authorList>
    </citation>
    <scope>IDENTIFICATION</scope>
</reference>
<dbReference type="InterPro" id="IPR012337">
    <property type="entry name" value="RNaseH-like_sf"/>
</dbReference>
<protein>
    <submittedName>
        <fullName evidence="4">Piwi domain-containing protein</fullName>
    </submittedName>
</protein>